<name>E1QWS2_OLSUV</name>
<sequence length="207" mass="23215">MRTEAGHPVDNRWTMRDVLTFVIFNLIIMVLITVAKVVEDMLLAPQNTFFVGSWLFPLLATPFYLVMADRIGKRGVLAGSILIFGILYTFMGGLYCAPVALAGAVIGELAMWGKDSYHDIRRVIGGYIVYWVTFGFYGIMPYLLFREAYMKQLGTYYNAADITAMIAQYTELPWILLMMALFAAGTIVGGLIGSKFLKRHVRKAKIA</sequence>
<dbReference type="RefSeq" id="WP_013252327.1">
    <property type="nucleotide sequence ID" value="NC_014363.1"/>
</dbReference>
<keyword evidence="1" id="KW-0812">Transmembrane</keyword>
<proteinExistence type="predicted"/>
<feature type="transmembrane region" description="Helical" evidence="1">
    <location>
        <begin position="79"/>
        <end position="106"/>
    </location>
</feature>
<dbReference type="Proteomes" id="UP000000333">
    <property type="component" value="Chromosome"/>
</dbReference>
<organism evidence="2 3">
    <name type="scientific">Olsenella uli (strain ATCC 49627 / DSM 7084 / CCUG 31166 / CIP 109912 / JCM 12494 / LMG 11480 / NCIMB 702895 / VPI D76D-27C)</name>
    <name type="common">Lactobacillus uli</name>
    <dbReference type="NCBI Taxonomy" id="633147"/>
    <lineage>
        <taxon>Bacteria</taxon>
        <taxon>Bacillati</taxon>
        <taxon>Actinomycetota</taxon>
        <taxon>Coriobacteriia</taxon>
        <taxon>Coriobacteriales</taxon>
        <taxon>Atopobiaceae</taxon>
        <taxon>Olsenella</taxon>
    </lineage>
</organism>
<dbReference type="AlphaFoldDB" id="E1QWS2"/>
<feature type="transmembrane region" description="Helical" evidence="1">
    <location>
        <begin position="18"/>
        <end position="37"/>
    </location>
</feature>
<dbReference type="eggNOG" id="ENOG502ZC3K">
    <property type="taxonomic scope" value="Bacteria"/>
</dbReference>
<keyword evidence="1" id="KW-1133">Transmembrane helix</keyword>
<accession>E1QWS2</accession>
<reference evidence="2 3" key="1">
    <citation type="journal article" date="2010" name="Stand. Genomic Sci.">
        <title>Complete genome sequence of Olsenella uli type strain (VPI D76D-27C).</title>
        <authorList>
            <person name="Goker M."/>
            <person name="Held B."/>
            <person name="Lucas S."/>
            <person name="Nolan M."/>
            <person name="Yasawong M."/>
            <person name="Glavina Del Rio T."/>
            <person name="Tice H."/>
            <person name="Cheng J.F."/>
            <person name="Bruce D."/>
            <person name="Detter J.C."/>
            <person name="Tapia R."/>
            <person name="Han C."/>
            <person name="Goodwin L."/>
            <person name="Pitluck S."/>
            <person name="Liolios K."/>
            <person name="Ivanova N."/>
            <person name="Mavromatis K."/>
            <person name="Mikhailova N."/>
            <person name="Pati A."/>
            <person name="Chen A."/>
            <person name="Palaniappan K."/>
            <person name="Land M."/>
            <person name="Hauser L."/>
            <person name="Chang Y.J."/>
            <person name="Jeffries C.D."/>
            <person name="Rohde M."/>
            <person name="Sikorski J."/>
            <person name="Pukall R."/>
            <person name="Woyke T."/>
            <person name="Bristow J."/>
            <person name="Eisen J.A."/>
            <person name="Markowitz V."/>
            <person name="Hugenholtz P."/>
            <person name="Kyrpides N.C."/>
            <person name="Klenk H.P."/>
            <person name="Lapidus A."/>
        </authorList>
    </citation>
    <scope>NUCLEOTIDE SEQUENCE [LARGE SCALE GENOMIC DNA]</scope>
    <source>
        <strain evidence="3">ATCC 49627 / DSM 7084 / CIP 109912 / JCM 12494 / NCIMB 702895 / VPI D76D-27C</strain>
    </source>
</reference>
<dbReference type="InterPro" id="IPR011733">
    <property type="entry name" value="CHP02185_IM"/>
</dbReference>
<dbReference type="HOGENOM" id="CLU_093450_0_2_11"/>
<protein>
    <submittedName>
        <fullName evidence="2">Uncharacterized protein</fullName>
    </submittedName>
</protein>
<evidence type="ECO:0000313" key="2">
    <source>
        <dbReference type="EMBL" id="ADK68575.1"/>
    </source>
</evidence>
<feature type="transmembrane region" description="Helical" evidence="1">
    <location>
        <begin position="174"/>
        <end position="197"/>
    </location>
</feature>
<feature type="transmembrane region" description="Helical" evidence="1">
    <location>
        <begin position="127"/>
        <end position="145"/>
    </location>
</feature>
<feature type="transmembrane region" description="Helical" evidence="1">
    <location>
        <begin position="49"/>
        <end position="67"/>
    </location>
</feature>
<evidence type="ECO:0000313" key="3">
    <source>
        <dbReference type="Proteomes" id="UP000000333"/>
    </source>
</evidence>
<dbReference type="STRING" id="633147.Olsu_1476"/>
<dbReference type="EMBL" id="CP002106">
    <property type="protein sequence ID" value="ADK68575.1"/>
    <property type="molecule type" value="Genomic_DNA"/>
</dbReference>
<dbReference type="GeneID" id="78512864"/>
<evidence type="ECO:0000256" key="1">
    <source>
        <dbReference type="SAM" id="Phobius"/>
    </source>
</evidence>
<dbReference type="KEGG" id="ols:Olsu_1476"/>
<gene>
    <name evidence="2" type="ordered locus">Olsu_1476</name>
</gene>
<keyword evidence="1" id="KW-0472">Membrane</keyword>
<keyword evidence="3" id="KW-1185">Reference proteome</keyword>
<dbReference type="Pfam" id="PF09605">
    <property type="entry name" value="Trep_Strep"/>
    <property type="match status" value="1"/>
</dbReference>
<dbReference type="OrthoDB" id="9781459at2"/>